<evidence type="ECO:0000313" key="1">
    <source>
        <dbReference type="EMBL" id="JAD24306.1"/>
    </source>
</evidence>
<protein>
    <submittedName>
        <fullName evidence="1">Uncharacterized protein</fullName>
    </submittedName>
</protein>
<accession>A0A0A8YE33</accession>
<proteinExistence type="predicted"/>
<name>A0A0A8YE33_ARUDO</name>
<reference evidence="1" key="2">
    <citation type="journal article" date="2015" name="Data Brief">
        <title>Shoot transcriptome of the giant reed, Arundo donax.</title>
        <authorList>
            <person name="Barrero R.A."/>
            <person name="Guerrero F.D."/>
            <person name="Moolhuijzen P."/>
            <person name="Goolsby J.A."/>
            <person name="Tidwell J."/>
            <person name="Bellgard S.E."/>
            <person name="Bellgard M.I."/>
        </authorList>
    </citation>
    <scope>NUCLEOTIDE SEQUENCE</scope>
    <source>
        <tissue evidence="1">Shoot tissue taken approximately 20 cm above the soil surface</tissue>
    </source>
</reference>
<dbReference type="EMBL" id="GBRH01273589">
    <property type="protein sequence ID" value="JAD24306.1"/>
    <property type="molecule type" value="Transcribed_RNA"/>
</dbReference>
<dbReference type="AlphaFoldDB" id="A0A0A8YE33"/>
<sequence>MYVKRCRLYAILSSQYNCADCPHKNYSKLLDSHVLQDS</sequence>
<reference evidence="1" key="1">
    <citation type="submission" date="2014-09" db="EMBL/GenBank/DDBJ databases">
        <authorList>
            <person name="Magalhaes I.L.F."/>
            <person name="Oliveira U."/>
            <person name="Santos F.R."/>
            <person name="Vidigal T.H.D.A."/>
            <person name="Brescovit A.D."/>
            <person name="Santos A.J."/>
        </authorList>
    </citation>
    <scope>NUCLEOTIDE SEQUENCE</scope>
    <source>
        <tissue evidence="1">Shoot tissue taken approximately 20 cm above the soil surface</tissue>
    </source>
</reference>
<organism evidence="1">
    <name type="scientific">Arundo donax</name>
    <name type="common">Giant reed</name>
    <name type="synonym">Donax arundinaceus</name>
    <dbReference type="NCBI Taxonomy" id="35708"/>
    <lineage>
        <taxon>Eukaryota</taxon>
        <taxon>Viridiplantae</taxon>
        <taxon>Streptophyta</taxon>
        <taxon>Embryophyta</taxon>
        <taxon>Tracheophyta</taxon>
        <taxon>Spermatophyta</taxon>
        <taxon>Magnoliopsida</taxon>
        <taxon>Liliopsida</taxon>
        <taxon>Poales</taxon>
        <taxon>Poaceae</taxon>
        <taxon>PACMAD clade</taxon>
        <taxon>Arundinoideae</taxon>
        <taxon>Arundineae</taxon>
        <taxon>Arundo</taxon>
    </lineage>
</organism>